<accession>A0A8S5PSI8</accession>
<organism evidence="1">
    <name type="scientific">Siphoviridae sp. ct96x5</name>
    <dbReference type="NCBI Taxonomy" id="2825367"/>
    <lineage>
        <taxon>Viruses</taxon>
        <taxon>Duplodnaviria</taxon>
        <taxon>Heunggongvirae</taxon>
        <taxon>Uroviricota</taxon>
        <taxon>Caudoviricetes</taxon>
    </lineage>
</organism>
<reference evidence="1" key="1">
    <citation type="journal article" date="2021" name="Proc. Natl. Acad. Sci. U.S.A.">
        <title>A Catalog of Tens of Thousands of Viruses from Human Metagenomes Reveals Hidden Associations with Chronic Diseases.</title>
        <authorList>
            <person name="Tisza M.J."/>
            <person name="Buck C.B."/>
        </authorList>
    </citation>
    <scope>NUCLEOTIDE SEQUENCE</scope>
    <source>
        <strain evidence="1">Ct96x5</strain>
    </source>
</reference>
<proteinExistence type="predicted"/>
<name>A0A8S5PSI8_9CAUD</name>
<protein>
    <submittedName>
        <fullName evidence="1">Catabolite control protein A</fullName>
    </submittedName>
</protein>
<dbReference type="EMBL" id="BK015488">
    <property type="protein sequence ID" value="DAE09475.1"/>
    <property type="molecule type" value="Genomic_DNA"/>
</dbReference>
<evidence type="ECO:0000313" key="1">
    <source>
        <dbReference type="EMBL" id="DAE09475.1"/>
    </source>
</evidence>
<sequence>MTRTYKLDSFLDVQTLNELAKKCNHTVTVFDAKHSWADAKSILGLMSLLYAEPVRVNVDSGNDYVDGLFLTSLPFTEVNKA</sequence>